<dbReference type="Proteomes" id="UP000023152">
    <property type="component" value="Unassembled WGS sequence"/>
</dbReference>
<name>X6MHS1_RETFI</name>
<feature type="non-terminal residue" evidence="2">
    <location>
        <position position="1"/>
    </location>
</feature>
<evidence type="ECO:0000313" key="3">
    <source>
        <dbReference type="Proteomes" id="UP000023152"/>
    </source>
</evidence>
<feature type="compositionally biased region" description="Acidic residues" evidence="1">
    <location>
        <begin position="91"/>
        <end position="101"/>
    </location>
</feature>
<gene>
    <name evidence="2" type="ORF">RFI_24409</name>
</gene>
<keyword evidence="3" id="KW-1185">Reference proteome</keyword>
<evidence type="ECO:0000313" key="2">
    <source>
        <dbReference type="EMBL" id="ETO12967.1"/>
    </source>
</evidence>
<feature type="compositionally biased region" description="Low complexity" evidence="1">
    <location>
        <begin position="102"/>
        <end position="112"/>
    </location>
</feature>
<feature type="compositionally biased region" description="Basic and acidic residues" evidence="1">
    <location>
        <begin position="113"/>
        <end position="129"/>
    </location>
</feature>
<sequence>NWTGMSEFGVLRGLCLVDMKNELLRIINDLVFMNDGTKFKFQSKSNEKAKEANASGASEQTSNADQANNGGDRKDSGKAVKNGGEPHKNEDDEDDADDNENENGSGYSNGNGNEKDSKNNGHGHNEHTSGAKTLTASSSPSLSVTPSSSFSTTSGSDNNGNTTSIPIGSTLNPVIGIRVRSRGAFAILERVYQNTWSQWTRMEVLTRILIIMYQANNVQFLIDLHALEPLLLRMPCVEMEERKKVMSILEFVIQSLDADSPPLSELSALKQLLREATDKDMVTLLLQTISKTILERPSYKLCNFFFKKKKK</sequence>
<dbReference type="EMBL" id="ASPP01020930">
    <property type="protein sequence ID" value="ETO12967.1"/>
    <property type="molecule type" value="Genomic_DNA"/>
</dbReference>
<accession>X6MHS1</accession>
<protein>
    <submittedName>
        <fullName evidence="2">Uncharacterized protein</fullName>
    </submittedName>
</protein>
<feature type="region of interest" description="Disordered" evidence="1">
    <location>
        <begin position="42"/>
        <end position="167"/>
    </location>
</feature>
<dbReference type="AlphaFoldDB" id="X6MHS1"/>
<evidence type="ECO:0000256" key="1">
    <source>
        <dbReference type="SAM" id="MobiDB-lite"/>
    </source>
</evidence>
<reference evidence="2 3" key="1">
    <citation type="journal article" date="2013" name="Curr. Biol.">
        <title>The Genome of the Foraminiferan Reticulomyxa filosa.</title>
        <authorList>
            <person name="Glockner G."/>
            <person name="Hulsmann N."/>
            <person name="Schleicher M."/>
            <person name="Noegel A.A."/>
            <person name="Eichinger L."/>
            <person name="Gallinger C."/>
            <person name="Pawlowski J."/>
            <person name="Sierra R."/>
            <person name="Euteneuer U."/>
            <person name="Pillet L."/>
            <person name="Moustafa A."/>
            <person name="Platzer M."/>
            <person name="Groth M."/>
            <person name="Szafranski K."/>
            <person name="Schliwa M."/>
        </authorList>
    </citation>
    <scope>NUCLEOTIDE SEQUENCE [LARGE SCALE GENOMIC DNA]</scope>
</reference>
<feature type="compositionally biased region" description="Low complexity" evidence="1">
    <location>
        <begin position="133"/>
        <end position="164"/>
    </location>
</feature>
<feature type="compositionally biased region" description="Polar residues" evidence="1">
    <location>
        <begin position="55"/>
        <end position="69"/>
    </location>
</feature>
<organism evidence="2 3">
    <name type="scientific">Reticulomyxa filosa</name>
    <dbReference type="NCBI Taxonomy" id="46433"/>
    <lineage>
        <taxon>Eukaryota</taxon>
        <taxon>Sar</taxon>
        <taxon>Rhizaria</taxon>
        <taxon>Retaria</taxon>
        <taxon>Foraminifera</taxon>
        <taxon>Monothalamids</taxon>
        <taxon>Reticulomyxidae</taxon>
        <taxon>Reticulomyxa</taxon>
    </lineage>
</organism>
<proteinExistence type="predicted"/>
<feature type="compositionally biased region" description="Basic and acidic residues" evidence="1">
    <location>
        <begin position="71"/>
        <end position="90"/>
    </location>
</feature>
<comment type="caution">
    <text evidence="2">The sequence shown here is derived from an EMBL/GenBank/DDBJ whole genome shotgun (WGS) entry which is preliminary data.</text>
</comment>